<dbReference type="EC" id="1.3.1.106" evidence="4"/>
<keyword evidence="2" id="KW-0169">Cobalamin biosynthesis</keyword>
<dbReference type="GO" id="GO:0009236">
    <property type="term" value="P:cobalamin biosynthetic process"/>
    <property type="evidence" value="ECO:0007669"/>
    <property type="project" value="UniProtKB-UniPathway"/>
</dbReference>
<evidence type="ECO:0000256" key="1">
    <source>
        <dbReference type="ARBA" id="ARBA00004953"/>
    </source>
</evidence>
<dbReference type="RefSeq" id="WP_192533210.1">
    <property type="nucleotide sequence ID" value="NZ_JACZHT010000001.1"/>
</dbReference>
<dbReference type="NCBIfam" id="NF005968">
    <property type="entry name" value="PRK08057.1-2"/>
    <property type="match status" value="1"/>
</dbReference>
<accession>A0A8J7CVI5</accession>
<dbReference type="InterPro" id="IPR003723">
    <property type="entry name" value="Precorrin-6x_reduct"/>
</dbReference>
<dbReference type="PANTHER" id="PTHR36925:SF1">
    <property type="entry name" value="COBALT-PRECORRIN-6A REDUCTASE"/>
    <property type="match status" value="1"/>
</dbReference>
<dbReference type="Pfam" id="PF02571">
    <property type="entry name" value="CbiJ"/>
    <property type="match status" value="1"/>
</dbReference>
<gene>
    <name evidence="4" type="ORF">IHV25_01580</name>
</gene>
<reference evidence="4" key="1">
    <citation type="submission" date="2020-10" db="EMBL/GenBank/DDBJ databases">
        <title>Genome sequence of the unusual species of purple photosynthetic bacteria, Phaeovibrio sulfidiphilus DSM 23193, type strain.</title>
        <authorList>
            <person name="Kyndt J.A."/>
            <person name="Meyer T.E."/>
        </authorList>
    </citation>
    <scope>NUCLEOTIDE SEQUENCE</scope>
    <source>
        <strain evidence="4">DSM 23193</strain>
    </source>
</reference>
<dbReference type="Proteomes" id="UP000631034">
    <property type="component" value="Unassembled WGS sequence"/>
</dbReference>
<dbReference type="EMBL" id="JACZHT010000001">
    <property type="protein sequence ID" value="MBE1236346.1"/>
    <property type="molecule type" value="Genomic_DNA"/>
</dbReference>
<comment type="pathway">
    <text evidence="1">Cofactor biosynthesis; adenosylcobalamin biosynthesis.</text>
</comment>
<evidence type="ECO:0000256" key="2">
    <source>
        <dbReference type="ARBA" id="ARBA00022573"/>
    </source>
</evidence>
<keyword evidence="3 4" id="KW-0560">Oxidoreductase</keyword>
<keyword evidence="5" id="KW-1185">Reference proteome</keyword>
<dbReference type="AlphaFoldDB" id="A0A8J7CVI5"/>
<name>A0A8J7CVI5_9PROT</name>
<evidence type="ECO:0000313" key="5">
    <source>
        <dbReference type="Proteomes" id="UP000631034"/>
    </source>
</evidence>
<comment type="caution">
    <text evidence="4">The sequence shown here is derived from an EMBL/GenBank/DDBJ whole genome shotgun (WGS) entry which is preliminary data.</text>
</comment>
<dbReference type="NCBIfam" id="TIGR00715">
    <property type="entry name" value="precor6x_red"/>
    <property type="match status" value="1"/>
</dbReference>
<evidence type="ECO:0000256" key="3">
    <source>
        <dbReference type="ARBA" id="ARBA00023002"/>
    </source>
</evidence>
<evidence type="ECO:0000313" key="4">
    <source>
        <dbReference type="EMBL" id="MBE1236346.1"/>
    </source>
</evidence>
<dbReference type="UniPathway" id="UPA00148"/>
<dbReference type="PROSITE" id="PS51014">
    <property type="entry name" value="COBK_CBIJ"/>
    <property type="match status" value="1"/>
</dbReference>
<dbReference type="GO" id="GO:0016994">
    <property type="term" value="F:precorrin-6A reductase activity"/>
    <property type="evidence" value="ECO:0007669"/>
    <property type="project" value="InterPro"/>
</dbReference>
<sequence>MAETPVPSGAVLVLGGTTEGYALAAALHRAGVPVVSSFAGRTQSPREPEGALRVGGFGGVAGLARYLGDTGTALIVDATHPFASRMGWNADGAARETGVPLLRLERPEWVPAEGDRWDAVPDWETAADLLERDARCVFLALGRQELDPFARLDGVRFVIRSVDRPDPMPPFREAEILLARGPFDLAGETALLQDHGIDTIVCKNSGGEATRAKLLAARDLGVRVVMRQRPQRPQTPRVGTVAEALDWIRQNGPFGL</sequence>
<dbReference type="PANTHER" id="PTHR36925">
    <property type="entry name" value="COBALT-PRECORRIN-6A REDUCTASE"/>
    <property type="match status" value="1"/>
</dbReference>
<organism evidence="4 5">
    <name type="scientific">Phaeovibrio sulfidiphilus</name>
    <dbReference type="NCBI Taxonomy" id="1220600"/>
    <lineage>
        <taxon>Bacteria</taxon>
        <taxon>Pseudomonadati</taxon>
        <taxon>Pseudomonadota</taxon>
        <taxon>Alphaproteobacteria</taxon>
        <taxon>Rhodospirillales</taxon>
        <taxon>Rhodospirillaceae</taxon>
        <taxon>Phaeovibrio</taxon>
    </lineage>
</organism>
<proteinExistence type="predicted"/>
<protein>
    <submittedName>
        <fullName evidence="4">Cobalt-precorrin-6A reductase</fullName>
        <ecNumber evidence="4">1.3.1.106</ecNumber>
    </submittedName>
</protein>